<dbReference type="Gene3D" id="3.40.50.2300">
    <property type="match status" value="2"/>
</dbReference>
<keyword evidence="2" id="KW-0238">DNA-binding</keyword>
<comment type="caution">
    <text evidence="5">The sequence shown here is derived from an EMBL/GenBank/DDBJ whole genome shotgun (WGS) entry which is preliminary data.</text>
</comment>
<dbReference type="PANTHER" id="PTHR30146">
    <property type="entry name" value="LACI-RELATED TRANSCRIPTIONAL REPRESSOR"/>
    <property type="match status" value="1"/>
</dbReference>
<organism evidence="5 6">
    <name type="scientific">Luteimicrobium subarcticum</name>
    <dbReference type="NCBI Taxonomy" id="620910"/>
    <lineage>
        <taxon>Bacteria</taxon>
        <taxon>Bacillati</taxon>
        <taxon>Actinomycetota</taxon>
        <taxon>Actinomycetes</taxon>
        <taxon>Micrococcales</taxon>
        <taxon>Luteimicrobium</taxon>
    </lineage>
</organism>
<dbReference type="InterPro" id="IPR046335">
    <property type="entry name" value="LacI/GalR-like_sensor"/>
</dbReference>
<dbReference type="InterPro" id="IPR010982">
    <property type="entry name" value="Lambda_DNA-bd_dom_sf"/>
</dbReference>
<dbReference type="CDD" id="cd06267">
    <property type="entry name" value="PBP1_LacI_sugar_binding-like"/>
    <property type="match status" value="1"/>
</dbReference>
<dbReference type="PANTHER" id="PTHR30146:SF109">
    <property type="entry name" value="HTH-TYPE TRANSCRIPTIONAL REGULATOR GALS"/>
    <property type="match status" value="1"/>
</dbReference>
<evidence type="ECO:0000256" key="3">
    <source>
        <dbReference type="ARBA" id="ARBA00023163"/>
    </source>
</evidence>
<dbReference type="SMART" id="SM00354">
    <property type="entry name" value="HTH_LACI"/>
    <property type="match status" value="1"/>
</dbReference>
<evidence type="ECO:0000313" key="6">
    <source>
        <dbReference type="Proteomes" id="UP000231586"/>
    </source>
</evidence>
<dbReference type="InterPro" id="IPR028082">
    <property type="entry name" value="Peripla_BP_I"/>
</dbReference>
<gene>
    <name evidence="5" type="ORF">CLV34_1052</name>
</gene>
<dbReference type="PROSITE" id="PS50932">
    <property type="entry name" value="HTH_LACI_2"/>
    <property type="match status" value="1"/>
</dbReference>
<dbReference type="SUPFAM" id="SSF47413">
    <property type="entry name" value="lambda repressor-like DNA-binding domains"/>
    <property type="match status" value="1"/>
</dbReference>
<evidence type="ECO:0000256" key="2">
    <source>
        <dbReference type="ARBA" id="ARBA00023125"/>
    </source>
</evidence>
<evidence type="ECO:0000256" key="1">
    <source>
        <dbReference type="ARBA" id="ARBA00023015"/>
    </source>
</evidence>
<feature type="domain" description="HTH lacI-type" evidence="4">
    <location>
        <begin position="13"/>
        <end position="66"/>
    </location>
</feature>
<dbReference type="Gene3D" id="1.10.260.40">
    <property type="entry name" value="lambda repressor-like DNA-binding domains"/>
    <property type="match status" value="1"/>
</dbReference>
<sequence length="340" mass="35686">MDQGAAPPGRPRATLTDVARVAGVSAKTVSRVFSGGPVSDETRRRVEAAAASLRFRPNHLARDLRSGGTAATLGFVIGRVTNPFYAQVAAGVERVAAEHGLTLLLAASEDDPATERRCTASMLAQRVRALLLVPAGDDQSYLSPDAEAGTPMVCVDRPGQGLDADSVVLANREGAAAAVRSLTAAGHRRVAFVASPGDVHTHRERLAGYRDALREAGVVDTARWERLVPTPDLLEEAVHGLVRRPDAPTAFLAGNGRASAAVLRALGPSSDRAVIGFDDLDLADVLGLTVVAFDAVALGEQAARLALARVREPDRPTEHVVVPTRLVRRGSGERPPRTGA</sequence>
<dbReference type="Proteomes" id="UP000231586">
    <property type="component" value="Unassembled WGS sequence"/>
</dbReference>
<dbReference type="GO" id="GO:0000976">
    <property type="term" value="F:transcription cis-regulatory region binding"/>
    <property type="evidence" value="ECO:0007669"/>
    <property type="project" value="TreeGrafter"/>
</dbReference>
<proteinExistence type="predicted"/>
<dbReference type="InterPro" id="IPR000843">
    <property type="entry name" value="HTH_LacI"/>
</dbReference>
<keyword evidence="3" id="KW-0804">Transcription</keyword>
<dbReference type="GO" id="GO:0003700">
    <property type="term" value="F:DNA-binding transcription factor activity"/>
    <property type="evidence" value="ECO:0007669"/>
    <property type="project" value="TreeGrafter"/>
</dbReference>
<accession>A0A2M8WRM7</accession>
<dbReference type="EMBL" id="PGTZ01000007">
    <property type="protein sequence ID" value="PJI93581.1"/>
    <property type="molecule type" value="Genomic_DNA"/>
</dbReference>
<dbReference type="CDD" id="cd01392">
    <property type="entry name" value="HTH_LacI"/>
    <property type="match status" value="1"/>
</dbReference>
<dbReference type="Pfam" id="PF00356">
    <property type="entry name" value="LacI"/>
    <property type="match status" value="1"/>
</dbReference>
<dbReference type="OrthoDB" id="3595338at2"/>
<keyword evidence="6" id="KW-1185">Reference proteome</keyword>
<name>A0A2M8WRM7_9MICO</name>
<protein>
    <submittedName>
        <fullName evidence="5">LacI family transcriptional regulator</fullName>
    </submittedName>
</protein>
<dbReference type="SUPFAM" id="SSF53822">
    <property type="entry name" value="Periplasmic binding protein-like I"/>
    <property type="match status" value="1"/>
</dbReference>
<dbReference type="RefSeq" id="WP_100349248.1">
    <property type="nucleotide sequence ID" value="NZ_PGTZ01000007.1"/>
</dbReference>
<reference evidence="5 6" key="1">
    <citation type="submission" date="2017-11" db="EMBL/GenBank/DDBJ databases">
        <title>Genomic Encyclopedia of Archaeal and Bacterial Type Strains, Phase II (KMG-II): From Individual Species to Whole Genera.</title>
        <authorList>
            <person name="Goeker M."/>
        </authorList>
    </citation>
    <scope>NUCLEOTIDE SEQUENCE [LARGE SCALE GENOMIC DNA]</scope>
    <source>
        <strain evidence="5 6">DSM 22413</strain>
    </source>
</reference>
<dbReference type="Pfam" id="PF13377">
    <property type="entry name" value="Peripla_BP_3"/>
    <property type="match status" value="1"/>
</dbReference>
<evidence type="ECO:0000313" key="5">
    <source>
        <dbReference type="EMBL" id="PJI93581.1"/>
    </source>
</evidence>
<keyword evidence="1" id="KW-0805">Transcription regulation</keyword>
<evidence type="ECO:0000259" key="4">
    <source>
        <dbReference type="PROSITE" id="PS50932"/>
    </source>
</evidence>
<dbReference type="AlphaFoldDB" id="A0A2M8WRM7"/>